<dbReference type="KEGG" id="ure:UREG_01292"/>
<dbReference type="GeneID" id="8444652"/>
<dbReference type="Proteomes" id="UP000002058">
    <property type="component" value="Unassembled WGS sequence"/>
</dbReference>
<sequence>MGAKASRSSNYFMPAMALSKTNNSFDASTWVAEGLSPDLTTNMRRSRPFNSASITAFSISSSRTEICSSTGGGSSMRALATLNSHWRTSLSKDGTAQLGKSRMSFAMHHDSRIMGIGQPQVPRAPGLIQQSNIAASAHTCEG</sequence>
<organism evidence="1 2">
    <name type="scientific">Uncinocarpus reesii (strain UAMH 1704)</name>
    <dbReference type="NCBI Taxonomy" id="336963"/>
    <lineage>
        <taxon>Eukaryota</taxon>
        <taxon>Fungi</taxon>
        <taxon>Dikarya</taxon>
        <taxon>Ascomycota</taxon>
        <taxon>Pezizomycotina</taxon>
        <taxon>Eurotiomycetes</taxon>
        <taxon>Eurotiomycetidae</taxon>
        <taxon>Onygenales</taxon>
        <taxon>Onygenaceae</taxon>
        <taxon>Uncinocarpus</taxon>
    </lineage>
</organism>
<dbReference type="HOGENOM" id="CLU_1817233_0_0_1"/>
<keyword evidence="2" id="KW-1185">Reference proteome</keyword>
<dbReference type="InParanoid" id="C4JH41"/>
<dbReference type="EMBL" id="CH476615">
    <property type="protein sequence ID" value="EEP76443.1"/>
    <property type="molecule type" value="Genomic_DNA"/>
</dbReference>
<proteinExistence type="predicted"/>
<evidence type="ECO:0000313" key="2">
    <source>
        <dbReference type="Proteomes" id="UP000002058"/>
    </source>
</evidence>
<gene>
    <name evidence="1" type="ORF">UREG_01292</name>
</gene>
<dbReference type="VEuPathDB" id="FungiDB:UREG_01292"/>
<name>C4JH41_UNCRE</name>
<evidence type="ECO:0000313" key="1">
    <source>
        <dbReference type="EMBL" id="EEP76443.1"/>
    </source>
</evidence>
<dbReference type="RefSeq" id="XP_002541776.1">
    <property type="nucleotide sequence ID" value="XM_002541730.1"/>
</dbReference>
<protein>
    <submittedName>
        <fullName evidence="1">Uncharacterized protein</fullName>
    </submittedName>
</protein>
<dbReference type="AlphaFoldDB" id="C4JH41"/>
<accession>C4JH41</accession>
<reference evidence="2" key="1">
    <citation type="journal article" date="2009" name="Genome Res.">
        <title>Comparative genomic analyses of the human fungal pathogens Coccidioides and their relatives.</title>
        <authorList>
            <person name="Sharpton T.J."/>
            <person name="Stajich J.E."/>
            <person name="Rounsley S.D."/>
            <person name="Gardner M.J."/>
            <person name="Wortman J.R."/>
            <person name="Jordar V.S."/>
            <person name="Maiti R."/>
            <person name="Kodira C.D."/>
            <person name="Neafsey D.E."/>
            <person name="Zeng Q."/>
            <person name="Hung C.-Y."/>
            <person name="McMahan C."/>
            <person name="Muszewska A."/>
            <person name="Grynberg M."/>
            <person name="Mandel M.A."/>
            <person name="Kellner E.M."/>
            <person name="Barker B.M."/>
            <person name="Galgiani J.N."/>
            <person name="Orbach M.J."/>
            <person name="Kirkland T.N."/>
            <person name="Cole G.T."/>
            <person name="Henn M.R."/>
            <person name="Birren B.W."/>
            <person name="Taylor J.W."/>
        </authorList>
    </citation>
    <scope>NUCLEOTIDE SEQUENCE [LARGE SCALE GENOMIC DNA]</scope>
    <source>
        <strain evidence="2">UAMH 1704</strain>
    </source>
</reference>